<dbReference type="Proteomes" id="UP000469558">
    <property type="component" value="Unassembled WGS sequence"/>
</dbReference>
<organism evidence="2 3">
    <name type="scientific">Lachnellula suecica</name>
    <dbReference type="NCBI Taxonomy" id="602035"/>
    <lineage>
        <taxon>Eukaryota</taxon>
        <taxon>Fungi</taxon>
        <taxon>Dikarya</taxon>
        <taxon>Ascomycota</taxon>
        <taxon>Pezizomycotina</taxon>
        <taxon>Leotiomycetes</taxon>
        <taxon>Helotiales</taxon>
        <taxon>Lachnaceae</taxon>
        <taxon>Lachnellula</taxon>
    </lineage>
</organism>
<dbReference type="InterPro" id="IPR036291">
    <property type="entry name" value="NAD(P)-bd_dom_sf"/>
</dbReference>
<dbReference type="Pfam" id="PF00106">
    <property type="entry name" value="adh_short"/>
    <property type="match status" value="1"/>
</dbReference>
<dbReference type="InterPro" id="IPR002347">
    <property type="entry name" value="SDR_fam"/>
</dbReference>
<dbReference type="SUPFAM" id="SSF51735">
    <property type="entry name" value="NAD(P)-binding Rossmann-fold domains"/>
    <property type="match status" value="1"/>
</dbReference>
<reference evidence="2 3" key="1">
    <citation type="submission" date="2018-05" db="EMBL/GenBank/DDBJ databases">
        <title>Genome sequencing and assembly of the regulated plant pathogen Lachnellula willkommii and related sister species for the development of diagnostic species identification markers.</title>
        <authorList>
            <person name="Giroux E."/>
            <person name="Bilodeau G."/>
        </authorList>
    </citation>
    <scope>NUCLEOTIDE SEQUENCE [LARGE SCALE GENOMIC DNA]</scope>
    <source>
        <strain evidence="2 3">CBS 268.59</strain>
    </source>
</reference>
<dbReference type="AlphaFoldDB" id="A0A8T9C6S0"/>
<dbReference type="Gene3D" id="3.40.50.720">
    <property type="entry name" value="NAD(P)-binding Rossmann-like Domain"/>
    <property type="match status" value="2"/>
</dbReference>
<dbReference type="GO" id="GO:0016491">
    <property type="term" value="F:oxidoreductase activity"/>
    <property type="evidence" value="ECO:0007669"/>
    <property type="project" value="UniProtKB-KW"/>
</dbReference>
<dbReference type="OrthoDB" id="542013at2759"/>
<comment type="caution">
    <text evidence="2">The sequence shown here is derived from an EMBL/GenBank/DDBJ whole genome shotgun (WGS) entry which is preliminary data.</text>
</comment>
<protein>
    <submittedName>
        <fullName evidence="2">Short chain dehydrogenase sol3</fullName>
    </submittedName>
</protein>
<evidence type="ECO:0000256" key="1">
    <source>
        <dbReference type="ARBA" id="ARBA00023002"/>
    </source>
</evidence>
<sequence length="228" mass="25149">MPPLSFFHSQLLVTPEYPSSCFAGQTIIVAGSNTGLGKEAARHFARLGASKIILAVRNSAAGEAAKRDIESSTNCGAKVLEVWPLDLASYASIKAFADRASALPRLDGHERMVQINVISTFYLALLMLRKLQASAKTFGIKPRLTIVTSDMHAMTTFPEWKEVDVFAALDDEKKARLSERYPTSKLLEILVVREVAPLLEGTALFLIWSIPGSVNRSLRGREGRYWLQ</sequence>
<name>A0A8T9C6S0_9HELO</name>
<keyword evidence="3" id="KW-1185">Reference proteome</keyword>
<gene>
    <name evidence="2" type="primary">sol3_8</name>
    <name evidence="2" type="ORF">LSUE1_G005124</name>
</gene>
<dbReference type="EMBL" id="QGMK01000913">
    <property type="protein sequence ID" value="TVY75917.1"/>
    <property type="molecule type" value="Genomic_DNA"/>
</dbReference>
<keyword evidence="1" id="KW-0560">Oxidoreductase</keyword>
<evidence type="ECO:0000313" key="2">
    <source>
        <dbReference type="EMBL" id="TVY75917.1"/>
    </source>
</evidence>
<proteinExistence type="predicted"/>
<dbReference type="PANTHER" id="PTHR43157">
    <property type="entry name" value="PHOSPHATIDYLINOSITOL-GLYCAN BIOSYNTHESIS CLASS F PROTEIN-RELATED"/>
    <property type="match status" value="1"/>
</dbReference>
<dbReference type="PANTHER" id="PTHR43157:SF31">
    <property type="entry name" value="PHOSPHATIDYLINOSITOL-GLYCAN BIOSYNTHESIS CLASS F PROTEIN"/>
    <property type="match status" value="1"/>
</dbReference>
<accession>A0A8T9C6S0</accession>
<evidence type="ECO:0000313" key="3">
    <source>
        <dbReference type="Proteomes" id="UP000469558"/>
    </source>
</evidence>